<feature type="transmembrane region" description="Helical" evidence="6">
    <location>
        <begin position="21"/>
        <end position="42"/>
    </location>
</feature>
<dbReference type="RefSeq" id="WP_119050244.1">
    <property type="nucleotide sequence ID" value="NZ_CP032157.1"/>
</dbReference>
<dbReference type="GO" id="GO:0005886">
    <property type="term" value="C:plasma membrane"/>
    <property type="evidence" value="ECO:0007669"/>
    <property type="project" value="UniProtKB-SubCell"/>
</dbReference>
<evidence type="ECO:0000256" key="2">
    <source>
        <dbReference type="ARBA" id="ARBA00022475"/>
    </source>
</evidence>
<dbReference type="AlphaFoldDB" id="A0A3B7ML13"/>
<dbReference type="InterPro" id="IPR050250">
    <property type="entry name" value="Macrolide_Exporter_MacB"/>
</dbReference>
<dbReference type="InterPro" id="IPR025857">
    <property type="entry name" value="MacB_PCD"/>
</dbReference>
<evidence type="ECO:0000256" key="5">
    <source>
        <dbReference type="ARBA" id="ARBA00023136"/>
    </source>
</evidence>
<keyword evidence="4 6" id="KW-1133">Transmembrane helix</keyword>
<dbReference type="GO" id="GO:0022857">
    <property type="term" value="F:transmembrane transporter activity"/>
    <property type="evidence" value="ECO:0007669"/>
    <property type="project" value="TreeGrafter"/>
</dbReference>
<keyword evidence="10" id="KW-1185">Reference proteome</keyword>
<feature type="domain" description="ABC3 transporter permease C-terminal" evidence="7">
    <location>
        <begin position="671"/>
        <end position="784"/>
    </location>
</feature>
<dbReference type="EMBL" id="CP032157">
    <property type="protein sequence ID" value="AXY74357.1"/>
    <property type="molecule type" value="Genomic_DNA"/>
</dbReference>
<evidence type="ECO:0000256" key="3">
    <source>
        <dbReference type="ARBA" id="ARBA00022692"/>
    </source>
</evidence>
<dbReference type="OrthoDB" id="5933722at2"/>
<sequence length="791" mass="87846">MLKSYFKIALRNLSRNKISSFINIAGLAAGMSVAILIGLWIADELSYNKSFDHYNRIAKVWQFVKFGDGDKSSYDVMPIPLAEELRTKYPDFARVSLSSQGQQVVLAAGNEQFSKLGNYVEPDFTEMMSLHMVAGTRGGLKDINAILLSRSLAASIFGKEDPLNKILTINNKQTVKVTGVYEDFPGNSDFKDILFLASWHLYVTTDNNAKRGAEDWDNNSFQIFAQLKPGAGFAAVSAKIKEARMKREDPPAYHPEFFLHPMSKWHLYSDFQNGVNVGGAIRFVWLFGIIGVFVLLLACINFMNLSTARSEKRAREVGIRKAIGSERKQLVLQFLSESMLVVLVSFLLSILLVQLILPFFNDVAGKQMQVLWTQPLFWLTLLGFSVLTGLIAGSYPAFYLSSFKPVKVLKGVFKAGRFATVPRKVLVVFQFSVSVILIIGTIIVFRQIQHARNRPVGYSRNGLIEVSINTADLRRNLAPLRDDLLQSGAVYDVAAASCSITTQDGGTTNFSWQGKKVGSSPLVMSNFVTYEYGKTLGWDIVQGRDFSRAFATDSAGIILNEAAVKLIGYKDPVGAFVRNNGNDYRIIGIVKDILRESPFSPVQPTFFRLGKGVSVLNIKLSPGMSTRDALAKITPIFKTYNPGSPFNYTFVDDQYAKKFGNEERIGKLSTFFAVLAIFISCLGLFGLASFVAEKRTKEIGVRKVLGASIFNVWKLLSKEFVVLVGISLLIAMPVAYYCMSNWLLNYEYRAPLSWWIFGVTGAGAIVLTVLTVSFQAIRAALMNPVKSLRSE</sequence>
<dbReference type="Pfam" id="PF12704">
    <property type="entry name" value="MacB_PCD"/>
    <property type="match status" value="2"/>
</dbReference>
<dbReference type="KEGG" id="pseg:D3H65_10375"/>
<evidence type="ECO:0000259" key="7">
    <source>
        <dbReference type="Pfam" id="PF02687"/>
    </source>
</evidence>
<evidence type="ECO:0000256" key="6">
    <source>
        <dbReference type="SAM" id="Phobius"/>
    </source>
</evidence>
<feature type="transmembrane region" description="Helical" evidence="6">
    <location>
        <begin position="754"/>
        <end position="781"/>
    </location>
</feature>
<feature type="transmembrane region" description="Helical" evidence="6">
    <location>
        <begin position="720"/>
        <end position="742"/>
    </location>
</feature>
<feature type="transmembrane region" description="Helical" evidence="6">
    <location>
        <begin position="671"/>
        <end position="692"/>
    </location>
</feature>
<dbReference type="Pfam" id="PF02687">
    <property type="entry name" value="FtsX"/>
    <property type="match status" value="2"/>
</dbReference>
<evidence type="ECO:0000256" key="4">
    <source>
        <dbReference type="ARBA" id="ARBA00022989"/>
    </source>
</evidence>
<dbReference type="Proteomes" id="UP000263900">
    <property type="component" value="Chromosome"/>
</dbReference>
<feature type="transmembrane region" description="Helical" evidence="6">
    <location>
        <begin position="330"/>
        <end position="356"/>
    </location>
</feature>
<dbReference type="PANTHER" id="PTHR30572:SF18">
    <property type="entry name" value="ABC-TYPE MACROLIDE FAMILY EXPORT SYSTEM PERMEASE COMPONENT 2"/>
    <property type="match status" value="1"/>
</dbReference>
<organism evidence="9 10">
    <name type="scientific">Paraflavitalea soli</name>
    <dbReference type="NCBI Taxonomy" id="2315862"/>
    <lineage>
        <taxon>Bacteria</taxon>
        <taxon>Pseudomonadati</taxon>
        <taxon>Bacteroidota</taxon>
        <taxon>Chitinophagia</taxon>
        <taxon>Chitinophagales</taxon>
        <taxon>Chitinophagaceae</taxon>
        <taxon>Paraflavitalea</taxon>
    </lineage>
</organism>
<keyword evidence="3 6" id="KW-0812">Transmembrane</keyword>
<feature type="transmembrane region" description="Helical" evidence="6">
    <location>
        <begin position="283"/>
        <end position="305"/>
    </location>
</feature>
<feature type="domain" description="MacB-like periplasmic core" evidence="8">
    <location>
        <begin position="433"/>
        <end position="634"/>
    </location>
</feature>
<feature type="domain" description="ABC3 transporter permease C-terminal" evidence="7">
    <location>
        <begin position="289"/>
        <end position="403"/>
    </location>
</feature>
<name>A0A3B7ML13_9BACT</name>
<protein>
    <submittedName>
        <fullName evidence="9">ABC transporter permease</fullName>
    </submittedName>
</protein>
<feature type="domain" description="MacB-like periplasmic core" evidence="8">
    <location>
        <begin position="20"/>
        <end position="242"/>
    </location>
</feature>
<reference evidence="9 10" key="1">
    <citation type="submission" date="2018-09" db="EMBL/GenBank/DDBJ databases">
        <title>Genome sequencing of strain 6GH32-13.</title>
        <authorList>
            <person name="Weon H.-Y."/>
            <person name="Heo J."/>
            <person name="Kwon S.-W."/>
        </authorList>
    </citation>
    <scope>NUCLEOTIDE SEQUENCE [LARGE SCALE GENOMIC DNA]</scope>
    <source>
        <strain evidence="9 10">5GH32-13</strain>
    </source>
</reference>
<dbReference type="PANTHER" id="PTHR30572">
    <property type="entry name" value="MEMBRANE COMPONENT OF TRANSPORTER-RELATED"/>
    <property type="match status" value="1"/>
</dbReference>
<keyword evidence="2" id="KW-1003">Cell membrane</keyword>
<evidence type="ECO:0000256" key="1">
    <source>
        <dbReference type="ARBA" id="ARBA00004651"/>
    </source>
</evidence>
<dbReference type="InterPro" id="IPR003838">
    <property type="entry name" value="ABC3_permease_C"/>
</dbReference>
<keyword evidence="5 6" id="KW-0472">Membrane</keyword>
<evidence type="ECO:0000313" key="9">
    <source>
        <dbReference type="EMBL" id="AXY74357.1"/>
    </source>
</evidence>
<evidence type="ECO:0000313" key="10">
    <source>
        <dbReference type="Proteomes" id="UP000263900"/>
    </source>
</evidence>
<proteinExistence type="predicted"/>
<gene>
    <name evidence="9" type="ORF">D3H65_10375</name>
</gene>
<feature type="transmembrane region" description="Helical" evidence="6">
    <location>
        <begin position="376"/>
        <end position="400"/>
    </location>
</feature>
<accession>A0A3B7ML13</accession>
<feature type="transmembrane region" description="Helical" evidence="6">
    <location>
        <begin position="425"/>
        <end position="445"/>
    </location>
</feature>
<evidence type="ECO:0000259" key="8">
    <source>
        <dbReference type="Pfam" id="PF12704"/>
    </source>
</evidence>
<comment type="subcellular location">
    <subcellularLocation>
        <location evidence="1">Cell membrane</location>
        <topology evidence="1">Multi-pass membrane protein</topology>
    </subcellularLocation>
</comment>